<dbReference type="InterPro" id="IPR044946">
    <property type="entry name" value="Restrct_endonuc_typeI_TRD_sf"/>
</dbReference>
<dbReference type="Proteomes" id="UP001652432">
    <property type="component" value="Unassembled WGS sequence"/>
</dbReference>
<feature type="domain" description="Type I restriction modification DNA specificity" evidence="4">
    <location>
        <begin position="6"/>
        <end position="79"/>
    </location>
</feature>
<keyword evidence="2" id="KW-0680">Restriction system</keyword>
<evidence type="ECO:0000256" key="2">
    <source>
        <dbReference type="ARBA" id="ARBA00022747"/>
    </source>
</evidence>
<keyword evidence="5" id="KW-0540">Nuclease</keyword>
<dbReference type="GO" id="GO:0004519">
    <property type="term" value="F:endonuclease activity"/>
    <property type="evidence" value="ECO:0007669"/>
    <property type="project" value="UniProtKB-KW"/>
</dbReference>
<organism evidence="5 6">
    <name type="scientific">Suilimivivens aceti</name>
    <dbReference type="NCBI Taxonomy" id="2981774"/>
    <lineage>
        <taxon>Bacteria</taxon>
        <taxon>Bacillati</taxon>
        <taxon>Bacillota</taxon>
        <taxon>Clostridia</taxon>
        <taxon>Lachnospirales</taxon>
        <taxon>Lachnospiraceae</taxon>
        <taxon>Suilimivivens</taxon>
    </lineage>
</organism>
<sequence>MLIEKRNAITIGDTTATCFYQDEQFITGDHMIVIRADWLNKYTAMFILTFLKNEQFKYSYGRAYLMDRVKETIVKLPYKKSDDGSPLLDETHKYSDEGYIPDWDYMEKYIKSLPYGDRI</sequence>
<dbReference type="SUPFAM" id="SSF116734">
    <property type="entry name" value="DNA methylase specificity domain"/>
    <property type="match status" value="1"/>
</dbReference>
<dbReference type="EMBL" id="JAOQKJ010000007">
    <property type="protein sequence ID" value="MCU6744714.1"/>
    <property type="molecule type" value="Genomic_DNA"/>
</dbReference>
<evidence type="ECO:0000256" key="1">
    <source>
        <dbReference type="ARBA" id="ARBA00010923"/>
    </source>
</evidence>
<evidence type="ECO:0000313" key="5">
    <source>
        <dbReference type="EMBL" id="MCU6744714.1"/>
    </source>
</evidence>
<dbReference type="Gene3D" id="3.90.220.20">
    <property type="entry name" value="DNA methylase specificity domains"/>
    <property type="match status" value="1"/>
</dbReference>
<evidence type="ECO:0000256" key="3">
    <source>
        <dbReference type="ARBA" id="ARBA00023125"/>
    </source>
</evidence>
<dbReference type="Pfam" id="PF01420">
    <property type="entry name" value="Methylase_S"/>
    <property type="match status" value="1"/>
</dbReference>
<keyword evidence="3" id="KW-0238">DNA-binding</keyword>
<keyword evidence="5" id="KW-0378">Hydrolase</keyword>
<dbReference type="RefSeq" id="WP_262574804.1">
    <property type="nucleotide sequence ID" value="NZ_JAOQKJ010000007.1"/>
</dbReference>
<name>A0ABT2T4J4_9FIRM</name>
<gene>
    <name evidence="5" type="ORF">OCV77_09425</name>
</gene>
<comment type="caution">
    <text evidence="5">The sequence shown here is derived from an EMBL/GenBank/DDBJ whole genome shotgun (WGS) entry which is preliminary data.</text>
</comment>
<reference evidence="5 6" key="1">
    <citation type="journal article" date="2021" name="ISME Commun">
        <title>Automated analysis of genomic sequences facilitates high-throughput and comprehensive description of bacteria.</title>
        <authorList>
            <person name="Hitch T.C.A."/>
        </authorList>
    </citation>
    <scope>NUCLEOTIDE SEQUENCE [LARGE SCALE GENOMIC DNA]</scope>
    <source>
        <strain evidence="5 6">Sanger_18</strain>
    </source>
</reference>
<evidence type="ECO:0000313" key="6">
    <source>
        <dbReference type="Proteomes" id="UP001652432"/>
    </source>
</evidence>
<keyword evidence="5" id="KW-0255">Endonuclease</keyword>
<keyword evidence="6" id="KW-1185">Reference proteome</keyword>
<accession>A0ABT2T4J4</accession>
<proteinExistence type="inferred from homology"/>
<protein>
    <submittedName>
        <fullName evidence="5">Restriction endonuclease subunit S</fullName>
    </submittedName>
</protein>
<dbReference type="InterPro" id="IPR000055">
    <property type="entry name" value="Restrct_endonuc_typeI_TRD"/>
</dbReference>
<comment type="similarity">
    <text evidence="1">Belongs to the type-I restriction system S methylase family.</text>
</comment>
<evidence type="ECO:0000259" key="4">
    <source>
        <dbReference type="Pfam" id="PF01420"/>
    </source>
</evidence>